<dbReference type="PANTHER" id="PTHR46361:SF3">
    <property type="entry name" value="ELECTRON CARRIER_ PROTEIN DISULFIDE OXIDOREDUCTASE"/>
    <property type="match status" value="1"/>
</dbReference>
<dbReference type="AlphaFoldDB" id="A0A7S3P657"/>
<evidence type="ECO:0008006" key="6">
    <source>
        <dbReference type="Google" id="ProtNLM"/>
    </source>
</evidence>
<dbReference type="InterPro" id="IPR036249">
    <property type="entry name" value="Thioredoxin-like_sf"/>
</dbReference>
<dbReference type="InterPro" id="IPR006869">
    <property type="entry name" value="DUF547"/>
</dbReference>
<proteinExistence type="predicted"/>
<dbReference type="CDD" id="cd02066">
    <property type="entry name" value="GRX_family"/>
    <property type="match status" value="1"/>
</dbReference>
<gene>
    <name evidence="5" type="ORF">ACOF00016_LOCUS12749</name>
</gene>
<name>A0A7S3P657_9STRA</name>
<dbReference type="SUPFAM" id="SSF52833">
    <property type="entry name" value="Thioredoxin-like"/>
    <property type="match status" value="1"/>
</dbReference>
<dbReference type="Pfam" id="PF04784">
    <property type="entry name" value="DUF547"/>
    <property type="match status" value="1"/>
</dbReference>
<evidence type="ECO:0000256" key="2">
    <source>
        <dbReference type="ARBA" id="ARBA00023284"/>
    </source>
</evidence>
<dbReference type="InterPro" id="IPR011767">
    <property type="entry name" value="GLR_AS"/>
</dbReference>
<reference evidence="5" key="1">
    <citation type="submission" date="2021-01" db="EMBL/GenBank/DDBJ databases">
        <authorList>
            <person name="Corre E."/>
            <person name="Pelletier E."/>
            <person name="Niang G."/>
            <person name="Scheremetjew M."/>
            <person name="Finn R."/>
            <person name="Kale V."/>
            <person name="Holt S."/>
            <person name="Cochrane G."/>
            <person name="Meng A."/>
            <person name="Brown T."/>
            <person name="Cohen L."/>
        </authorList>
    </citation>
    <scope>NUCLEOTIDE SEQUENCE</scope>
    <source>
        <strain evidence="5">CCMP127</strain>
    </source>
</reference>
<dbReference type="PROSITE" id="PS00195">
    <property type="entry name" value="GLUTAREDOXIN_1"/>
    <property type="match status" value="1"/>
</dbReference>
<evidence type="ECO:0000259" key="3">
    <source>
        <dbReference type="Pfam" id="PF00462"/>
    </source>
</evidence>
<evidence type="ECO:0000259" key="4">
    <source>
        <dbReference type="Pfam" id="PF04784"/>
    </source>
</evidence>
<dbReference type="Gene3D" id="1.10.10.10">
    <property type="entry name" value="Winged helix-like DNA-binding domain superfamily/Winged helix DNA-binding domain"/>
    <property type="match status" value="1"/>
</dbReference>
<protein>
    <recommendedName>
        <fullName evidence="6">Glutaredoxin domain-containing protein</fullName>
    </recommendedName>
</protein>
<dbReference type="InterPro" id="IPR036388">
    <property type="entry name" value="WH-like_DNA-bd_sf"/>
</dbReference>
<keyword evidence="1" id="KW-1015">Disulfide bond</keyword>
<evidence type="ECO:0000313" key="5">
    <source>
        <dbReference type="EMBL" id="CAE0415680.1"/>
    </source>
</evidence>
<dbReference type="PANTHER" id="PTHR46361">
    <property type="entry name" value="ELECTRON CARRIER/ PROTEIN DISULFIDE OXIDOREDUCTASE"/>
    <property type="match status" value="1"/>
</dbReference>
<dbReference type="PRINTS" id="PR00160">
    <property type="entry name" value="GLUTAREDOXIN"/>
</dbReference>
<feature type="domain" description="Glutaredoxin" evidence="3">
    <location>
        <begin position="4"/>
        <end position="63"/>
    </location>
</feature>
<feature type="domain" description="DUF547" evidence="4">
    <location>
        <begin position="292"/>
        <end position="418"/>
    </location>
</feature>
<dbReference type="Pfam" id="PF00462">
    <property type="entry name" value="Glutaredoxin"/>
    <property type="match status" value="1"/>
</dbReference>
<keyword evidence="2" id="KW-0676">Redox-active center</keyword>
<accession>A0A7S3P657</accession>
<sequence length="531" mass="60592">MGRITIFSADGCPHCKRVKVALSVRDIPFVEVSLTKYPKKRQDMLALSDRVSTPQVFFNTRHVGGADETISLLETWDKDKKQAYASPYERYMAEIGNHFDPTNPRLSLPEEAPVELEAGPDRGKEELSVVLPNGKAATVVETTELLKKILRSGDAVQKMKKQKMSFTGKQAVCAFSTQFCVSEEKAIAFGVQLQKKQILNSIRNGSQFDNSEHLFRMQCYSAPDILNSYRIWTESTVIDPLHLMNRLIHMMNQIEAMVTDDHGSIDYEKAVLLPLYNVFEERVCELQVVSFKCMDDKTKTAFGINLYNLMIKYAFMKVGAGTNGYRRYLFYNQVKFYVDQHVFSFQDWENGVLRGNRKAPFAFGLQFDNNDPRLDWIVKEPDCRLHFGLNCGARSCPPVSTYSADSLEDDIAMAALSFCEDDHNVFVDAEKKELHLSTIFSWYKIDFAQRTSELPGAVLKFLRRMKHQDLDRMIDAGDSIKVVFKPYDWNTNASNVKPFDPSQLKTCKRSIQGLLGGSKHLQENDLAQFEE</sequence>
<evidence type="ECO:0000256" key="1">
    <source>
        <dbReference type="ARBA" id="ARBA00023157"/>
    </source>
</evidence>
<dbReference type="EMBL" id="HBIM01016277">
    <property type="protein sequence ID" value="CAE0415680.1"/>
    <property type="molecule type" value="Transcribed_RNA"/>
</dbReference>
<dbReference type="InterPro" id="IPR002109">
    <property type="entry name" value="Glutaredoxin"/>
</dbReference>
<dbReference type="Gene3D" id="3.40.30.10">
    <property type="entry name" value="Glutaredoxin"/>
    <property type="match status" value="1"/>
</dbReference>
<dbReference type="InterPro" id="IPR014025">
    <property type="entry name" value="Glutaredoxin_subgr"/>
</dbReference>
<dbReference type="PROSITE" id="PS51354">
    <property type="entry name" value="GLUTAREDOXIN_2"/>
    <property type="match status" value="1"/>
</dbReference>
<organism evidence="5">
    <name type="scientific">Amphora coffeiformis</name>
    <dbReference type="NCBI Taxonomy" id="265554"/>
    <lineage>
        <taxon>Eukaryota</taxon>
        <taxon>Sar</taxon>
        <taxon>Stramenopiles</taxon>
        <taxon>Ochrophyta</taxon>
        <taxon>Bacillariophyta</taxon>
        <taxon>Bacillariophyceae</taxon>
        <taxon>Bacillariophycidae</taxon>
        <taxon>Thalassiophysales</taxon>
        <taxon>Catenulaceae</taxon>
        <taxon>Amphora</taxon>
    </lineage>
</organism>